<dbReference type="PANTHER" id="PTHR10556">
    <property type="entry name" value="3-OXO-5-ALPHA-STEROID 4-DEHYDROGENASE"/>
    <property type="match status" value="1"/>
</dbReference>
<name>A0A5P1EM15_ASPOF</name>
<organism evidence="8 9">
    <name type="scientific">Asparagus officinalis</name>
    <name type="common">Garden asparagus</name>
    <dbReference type="NCBI Taxonomy" id="4686"/>
    <lineage>
        <taxon>Eukaryota</taxon>
        <taxon>Viridiplantae</taxon>
        <taxon>Streptophyta</taxon>
        <taxon>Embryophyta</taxon>
        <taxon>Tracheophyta</taxon>
        <taxon>Spermatophyta</taxon>
        <taxon>Magnoliopsida</taxon>
        <taxon>Liliopsida</taxon>
        <taxon>Asparagales</taxon>
        <taxon>Asparagaceae</taxon>
        <taxon>Asparagoideae</taxon>
        <taxon>Asparagus</taxon>
    </lineage>
</organism>
<accession>A0A5P1EM15</accession>
<dbReference type="Proteomes" id="UP000243459">
    <property type="component" value="Chromosome 7"/>
</dbReference>
<dbReference type="OMA" id="KFWHVVA"/>
<evidence type="ECO:0000259" key="7">
    <source>
        <dbReference type="Pfam" id="PF02544"/>
    </source>
</evidence>
<evidence type="ECO:0000256" key="6">
    <source>
        <dbReference type="SAM" id="Phobius"/>
    </source>
</evidence>
<evidence type="ECO:0000256" key="1">
    <source>
        <dbReference type="ARBA" id="ARBA00004141"/>
    </source>
</evidence>
<dbReference type="Gene3D" id="1.20.120.1630">
    <property type="match status" value="1"/>
</dbReference>
<dbReference type="Pfam" id="PF02544">
    <property type="entry name" value="Steroid_dh"/>
    <property type="match status" value="1"/>
</dbReference>
<evidence type="ECO:0000256" key="3">
    <source>
        <dbReference type="ARBA" id="ARBA00022692"/>
    </source>
</evidence>
<comment type="similarity">
    <text evidence="2">Belongs to the steroid 5-alpha reductase family.</text>
</comment>
<sequence length="250" mass="28140">MTIVSFTSLAYTGLSEIRGKHLHYSKFWNVGNSSENKKIENEIKISSRVGMLLFYGPAAAAAAASFFVPGLVVGLRAQLLSWALLVQFFKRVLEVLFIHQYSGQILLSSAVPITSSYLSGTVSMIYTQYLSQNMTQPSIDLKYPGLVLFLIGIAGNFYHHVLLSKLRQKNEKGYKIPKGGLFGLIICPHYLFEIIAFYGITLIAQTMYALSFALGTTVYLIGRSFATRKWYLSKFERFPREVKALIPYIF</sequence>
<keyword evidence="3 6" id="KW-0812">Transmembrane</keyword>
<dbReference type="GO" id="GO:0016627">
    <property type="term" value="F:oxidoreductase activity, acting on the CH-CH group of donors"/>
    <property type="evidence" value="ECO:0007669"/>
    <property type="project" value="InterPro"/>
</dbReference>
<dbReference type="GO" id="GO:0006629">
    <property type="term" value="P:lipid metabolic process"/>
    <property type="evidence" value="ECO:0007669"/>
    <property type="project" value="InterPro"/>
</dbReference>
<dbReference type="GO" id="GO:0016020">
    <property type="term" value="C:membrane"/>
    <property type="evidence" value="ECO:0007669"/>
    <property type="project" value="UniProtKB-SubCell"/>
</dbReference>
<dbReference type="PANTHER" id="PTHR10556:SF35">
    <property type="entry name" value="3-OXO-5-ALPHA-STEROID 4-DEHYDROGENASE FAMILY PROTEIN"/>
    <property type="match status" value="1"/>
</dbReference>
<evidence type="ECO:0000313" key="9">
    <source>
        <dbReference type="Proteomes" id="UP000243459"/>
    </source>
</evidence>
<dbReference type="InterPro" id="IPR001104">
    <property type="entry name" value="3-oxo-5_a-steroid_4-DH_C"/>
</dbReference>
<keyword evidence="5 6" id="KW-0472">Membrane</keyword>
<evidence type="ECO:0000256" key="2">
    <source>
        <dbReference type="ARBA" id="ARBA00007742"/>
    </source>
</evidence>
<dbReference type="PROSITE" id="PS50244">
    <property type="entry name" value="S5A_REDUCTASE"/>
    <property type="match status" value="1"/>
</dbReference>
<dbReference type="InterPro" id="IPR039357">
    <property type="entry name" value="SRD5A/TECR"/>
</dbReference>
<protein>
    <recommendedName>
        <fullName evidence="7">3-oxo-5-alpha-steroid 4-dehydrogenase C-terminal domain-containing protein</fullName>
    </recommendedName>
</protein>
<dbReference type="FunFam" id="1.20.120.1630:FF:000017">
    <property type="entry name" value="3-oxo-5-alpha-steroid 4-dehydrogenase family protein"/>
    <property type="match status" value="1"/>
</dbReference>
<feature type="transmembrane region" description="Helical" evidence="6">
    <location>
        <begin position="52"/>
        <end position="73"/>
    </location>
</feature>
<dbReference type="EMBL" id="CM007387">
    <property type="protein sequence ID" value="ONK65090.1"/>
    <property type="molecule type" value="Genomic_DNA"/>
</dbReference>
<reference evidence="9" key="1">
    <citation type="journal article" date="2017" name="Nat. Commun.">
        <title>The asparagus genome sheds light on the origin and evolution of a young Y chromosome.</title>
        <authorList>
            <person name="Harkess A."/>
            <person name="Zhou J."/>
            <person name="Xu C."/>
            <person name="Bowers J.E."/>
            <person name="Van der Hulst R."/>
            <person name="Ayyampalayam S."/>
            <person name="Mercati F."/>
            <person name="Riccardi P."/>
            <person name="McKain M.R."/>
            <person name="Kakrana A."/>
            <person name="Tang H."/>
            <person name="Ray J."/>
            <person name="Groenendijk J."/>
            <person name="Arikit S."/>
            <person name="Mathioni S.M."/>
            <person name="Nakano M."/>
            <person name="Shan H."/>
            <person name="Telgmann-Rauber A."/>
            <person name="Kanno A."/>
            <person name="Yue Z."/>
            <person name="Chen H."/>
            <person name="Li W."/>
            <person name="Chen Y."/>
            <person name="Xu X."/>
            <person name="Zhang Y."/>
            <person name="Luo S."/>
            <person name="Chen H."/>
            <person name="Gao J."/>
            <person name="Mao Z."/>
            <person name="Pires J.C."/>
            <person name="Luo M."/>
            <person name="Kudrna D."/>
            <person name="Wing R.A."/>
            <person name="Meyers B.C."/>
            <person name="Yi K."/>
            <person name="Kong H."/>
            <person name="Lavrijsen P."/>
            <person name="Sunseri F."/>
            <person name="Falavigna A."/>
            <person name="Ye Y."/>
            <person name="Leebens-Mack J.H."/>
            <person name="Chen G."/>
        </authorList>
    </citation>
    <scope>NUCLEOTIDE SEQUENCE [LARGE SCALE GENOMIC DNA]</scope>
    <source>
        <strain evidence="9">cv. DH0086</strain>
    </source>
</reference>
<feature type="transmembrane region" description="Helical" evidence="6">
    <location>
        <begin position="206"/>
        <end position="226"/>
    </location>
</feature>
<feature type="transmembrane region" description="Helical" evidence="6">
    <location>
        <begin position="179"/>
        <end position="200"/>
    </location>
</feature>
<dbReference type="Gramene" id="ONK65090">
    <property type="protein sequence ID" value="ONK65090"/>
    <property type="gene ID" value="A4U43_C07F33500"/>
</dbReference>
<keyword evidence="9" id="KW-1185">Reference proteome</keyword>
<dbReference type="AlphaFoldDB" id="A0A5P1EM15"/>
<evidence type="ECO:0000313" key="8">
    <source>
        <dbReference type="EMBL" id="ONK65090.1"/>
    </source>
</evidence>
<comment type="subcellular location">
    <subcellularLocation>
        <location evidence="1">Membrane</location>
        <topology evidence="1">Multi-pass membrane protein</topology>
    </subcellularLocation>
</comment>
<proteinExistence type="inferred from homology"/>
<gene>
    <name evidence="8" type="ORF">A4U43_C07F33500</name>
</gene>
<evidence type="ECO:0000256" key="4">
    <source>
        <dbReference type="ARBA" id="ARBA00022989"/>
    </source>
</evidence>
<keyword evidence="4 6" id="KW-1133">Transmembrane helix</keyword>
<feature type="domain" description="3-oxo-5-alpha-steroid 4-dehydrogenase C-terminal" evidence="7">
    <location>
        <begin position="116"/>
        <end position="250"/>
    </location>
</feature>
<evidence type="ECO:0000256" key="5">
    <source>
        <dbReference type="ARBA" id="ARBA00023136"/>
    </source>
</evidence>
<feature type="transmembrane region" description="Helical" evidence="6">
    <location>
        <begin position="141"/>
        <end position="158"/>
    </location>
</feature>
<feature type="transmembrane region" description="Helical" evidence="6">
    <location>
        <begin position="105"/>
        <end position="129"/>
    </location>
</feature>